<keyword evidence="4" id="KW-0479">Metal-binding</keyword>
<evidence type="ECO:0000256" key="3">
    <source>
        <dbReference type="ARBA" id="ARBA00013081"/>
    </source>
</evidence>
<proteinExistence type="inferred from homology"/>
<evidence type="ECO:0000313" key="16">
    <source>
        <dbReference type="Proteomes" id="UP000735302"/>
    </source>
</evidence>
<evidence type="ECO:0000256" key="8">
    <source>
        <dbReference type="ARBA" id="ARBA00022912"/>
    </source>
</evidence>
<evidence type="ECO:0000256" key="1">
    <source>
        <dbReference type="ARBA" id="ARBA00004123"/>
    </source>
</evidence>
<feature type="compositionally biased region" description="Low complexity" evidence="13">
    <location>
        <begin position="216"/>
        <end position="226"/>
    </location>
</feature>
<dbReference type="PANTHER" id="PTHR14732">
    <property type="entry name" value="RNA POLYMERASE II SUBUNIT B1 CTD PHOSPHATASE RPAP2-RELATED"/>
    <property type="match status" value="1"/>
</dbReference>
<comment type="catalytic activity">
    <reaction evidence="10">
        <text>O-phospho-L-seryl-[protein] + H2O = L-seryl-[protein] + phosphate</text>
        <dbReference type="Rhea" id="RHEA:20629"/>
        <dbReference type="Rhea" id="RHEA-COMP:9863"/>
        <dbReference type="Rhea" id="RHEA-COMP:11604"/>
        <dbReference type="ChEBI" id="CHEBI:15377"/>
        <dbReference type="ChEBI" id="CHEBI:29999"/>
        <dbReference type="ChEBI" id="CHEBI:43474"/>
        <dbReference type="ChEBI" id="CHEBI:83421"/>
        <dbReference type="EC" id="3.1.3.16"/>
    </reaction>
</comment>
<dbReference type="GO" id="GO:0008270">
    <property type="term" value="F:zinc ion binding"/>
    <property type="evidence" value="ECO:0007669"/>
    <property type="project" value="UniProtKB-KW"/>
</dbReference>
<dbReference type="AlphaFoldDB" id="A0AAV4CXE4"/>
<evidence type="ECO:0000256" key="9">
    <source>
        <dbReference type="ARBA" id="ARBA00023242"/>
    </source>
</evidence>
<gene>
    <name evidence="15" type="ORF">PoB_006305800</name>
</gene>
<organism evidence="15 16">
    <name type="scientific">Plakobranchus ocellatus</name>
    <dbReference type="NCBI Taxonomy" id="259542"/>
    <lineage>
        <taxon>Eukaryota</taxon>
        <taxon>Metazoa</taxon>
        <taxon>Spiralia</taxon>
        <taxon>Lophotrochozoa</taxon>
        <taxon>Mollusca</taxon>
        <taxon>Gastropoda</taxon>
        <taxon>Heterobranchia</taxon>
        <taxon>Euthyneura</taxon>
        <taxon>Panpulmonata</taxon>
        <taxon>Sacoglossa</taxon>
        <taxon>Placobranchoidea</taxon>
        <taxon>Plakobranchidae</taxon>
        <taxon>Plakobranchus</taxon>
    </lineage>
</organism>
<feature type="compositionally biased region" description="Low complexity" evidence="13">
    <location>
        <begin position="194"/>
        <end position="206"/>
    </location>
</feature>
<dbReference type="InterPro" id="IPR039693">
    <property type="entry name" value="Rtr1/RPAP2"/>
</dbReference>
<dbReference type="GO" id="GO:0043175">
    <property type="term" value="F:RNA polymerase core enzyme binding"/>
    <property type="evidence" value="ECO:0007669"/>
    <property type="project" value="InterPro"/>
</dbReference>
<dbReference type="Gene3D" id="1.25.40.820">
    <property type="match status" value="1"/>
</dbReference>
<comment type="catalytic activity">
    <reaction evidence="11">
        <text>O-phospho-L-threonyl-[protein] + H2O = L-threonyl-[protein] + phosphate</text>
        <dbReference type="Rhea" id="RHEA:47004"/>
        <dbReference type="Rhea" id="RHEA-COMP:11060"/>
        <dbReference type="Rhea" id="RHEA-COMP:11605"/>
        <dbReference type="ChEBI" id="CHEBI:15377"/>
        <dbReference type="ChEBI" id="CHEBI:30013"/>
        <dbReference type="ChEBI" id="CHEBI:43474"/>
        <dbReference type="ChEBI" id="CHEBI:61977"/>
        <dbReference type="EC" id="3.1.3.16"/>
    </reaction>
</comment>
<evidence type="ECO:0000256" key="10">
    <source>
        <dbReference type="ARBA" id="ARBA00047761"/>
    </source>
</evidence>
<keyword evidence="7" id="KW-0862">Zinc</keyword>
<evidence type="ECO:0000259" key="14">
    <source>
        <dbReference type="PROSITE" id="PS51479"/>
    </source>
</evidence>
<dbReference type="GO" id="GO:0005737">
    <property type="term" value="C:cytoplasm"/>
    <property type="evidence" value="ECO:0007669"/>
    <property type="project" value="TreeGrafter"/>
</dbReference>
<feature type="compositionally biased region" description="Polar residues" evidence="13">
    <location>
        <begin position="305"/>
        <end position="329"/>
    </location>
</feature>
<feature type="region of interest" description="Disordered" evidence="13">
    <location>
        <begin position="74"/>
        <end position="231"/>
    </location>
</feature>
<comment type="caution">
    <text evidence="15">The sequence shown here is derived from an EMBL/GenBank/DDBJ whole genome shotgun (WGS) entry which is preliminary data.</text>
</comment>
<dbReference type="EMBL" id="BLXT01007071">
    <property type="protein sequence ID" value="GFO36553.1"/>
    <property type="molecule type" value="Genomic_DNA"/>
</dbReference>
<dbReference type="PANTHER" id="PTHR14732:SF0">
    <property type="entry name" value="RNA POLYMERASE II SUBUNIT B1 CTD PHOSPHATASE RPAP2-RELATED"/>
    <property type="match status" value="1"/>
</dbReference>
<name>A0AAV4CXE4_9GAST</name>
<comment type="similarity">
    <text evidence="2 12">Belongs to the RPAP2 family.</text>
</comment>
<evidence type="ECO:0000256" key="5">
    <source>
        <dbReference type="ARBA" id="ARBA00022771"/>
    </source>
</evidence>
<keyword evidence="6" id="KW-0378">Hydrolase</keyword>
<dbReference type="InterPro" id="IPR038534">
    <property type="entry name" value="Rtr1/RPAP2_sf"/>
</dbReference>
<evidence type="ECO:0000256" key="11">
    <source>
        <dbReference type="ARBA" id="ARBA00048336"/>
    </source>
</evidence>
<evidence type="ECO:0000256" key="2">
    <source>
        <dbReference type="ARBA" id="ARBA00005676"/>
    </source>
</evidence>
<keyword evidence="8" id="KW-0904">Protein phosphatase</keyword>
<accession>A0AAV4CXE4</accession>
<evidence type="ECO:0000256" key="7">
    <source>
        <dbReference type="ARBA" id="ARBA00022833"/>
    </source>
</evidence>
<feature type="compositionally biased region" description="Low complexity" evidence="13">
    <location>
        <begin position="291"/>
        <end position="304"/>
    </location>
</feature>
<dbReference type="InterPro" id="IPR007308">
    <property type="entry name" value="Rtr1/RPAP2_dom"/>
</dbReference>
<dbReference type="PROSITE" id="PS51479">
    <property type="entry name" value="ZF_RTR1"/>
    <property type="match status" value="1"/>
</dbReference>
<evidence type="ECO:0000256" key="4">
    <source>
        <dbReference type="ARBA" id="ARBA00022723"/>
    </source>
</evidence>
<comment type="subcellular location">
    <subcellularLocation>
        <location evidence="1">Nucleus</location>
    </subcellularLocation>
</comment>
<evidence type="ECO:0000256" key="12">
    <source>
        <dbReference type="PROSITE-ProRule" id="PRU00812"/>
    </source>
</evidence>
<dbReference type="GO" id="GO:0005634">
    <property type="term" value="C:nucleus"/>
    <property type="evidence" value="ECO:0007669"/>
    <property type="project" value="UniProtKB-SubCell"/>
</dbReference>
<feature type="region of interest" description="Disordered" evidence="13">
    <location>
        <begin position="264"/>
        <end position="329"/>
    </location>
</feature>
<evidence type="ECO:0000256" key="13">
    <source>
        <dbReference type="SAM" id="MobiDB-lite"/>
    </source>
</evidence>
<dbReference type="Proteomes" id="UP000735302">
    <property type="component" value="Unassembled WGS sequence"/>
</dbReference>
<keyword evidence="5" id="KW-0863">Zinc-finger</keyword>
<dbReference type="GO" id="GO:0008420">
    <property type="term" value="F:RNA polymerase II CTD heptapeptide repeat phosphatase activity"/>
    <property type="evidence" value="ECO:0007669"/>
    <property type="project" value="InterPro"/>
</dbReference>
<reference evidence="15 16" key="1">
    <citation type="journal article" date="2021" name="Elife">
        <title>Chloroplast acquisition without the gene transfer in kleptoplastic sea slugs, Plakobranchus ocellatus.</title>
        <authorList>
            <person name="Maeda T."/>
            <person name="Takahashi S."/>
            <person name="Yoshida T."/>
            <person name="Shimamura S."/>
            <person name="Takaki Y."/>
            <person name="Nagai Y."/>
            <person name="Toyoda A."/>
            <person name="Suzuki Y."/>
            <person name="Arimoto A."/>
            <person name="Ishii H."/>
            <person name="Satoh N."/>
            <person name="Nishiyama T."/>
            <person name="Hasebe M."/>
            <person name="Maruyama T."/>
            <person name="Minagawa J."/>
            <person name="Obokata J."/>
            <person name="Shigenobu S."/>
        </authorList>
    </citation>
    <scope>NUCLEOTIDE SEQUENCE [LARGE SCALE GENOMIC DNA]</scope>
</reference>
<feature type="compositionally biased region" description="Basic and acidic residues" evidence="13">
    <location>
        <begin position="87"/>
        <end position="121"/>
    </location>
</feature>
<keyword evidence="9" id="KW-0539">Nucleus</keyword>
<protein>
    <recommendedName>
        <fullName evidence="3">protein-serine/threonine phosphatase</fullName>
        <ecNumber evidence="3">3.1.3.16</ecNumber>
    </recommendedName>
</protein>
<sequence length="514" mass="56366">MFQSFCSNQCFRASRHFSAQIPESPLWMRDKETLHEISLLQHNKIKGIVGDEVIGSNPRKVLKDDLESLEELDKKTLTSKRRPGVSDAERNGRQTKKEPANNREDGQESSKPISKEIKLVDGGHLLSPDNDESTTREISDRASSVSADFSPAGAEITETQREKTVMDGPDLPSLVQKLEHLETDDIVSQEDSNSPKSSGSSFADSSHGIVVPNHPPQAASSNNSSQTQDKTLAKMDLLKTLLSKRKNVLSKMADVQTLEQLCPDDSSTQAKGCEPVKKETEVPLVSGGSDGNSKSDLKSSSLSNAGHSVTASPSPQTQEKSQGIPSHSSPCSPLLRVCEILKTWVTRESGLYLSSHSDSEGIQRFSDPEVQQRYGALCHRLAAQEQEMEAELDSSLAGEKNARASKPVPDYKALKEQTEAFKLNVMEFITGKKQVLNQEDNQAQDDSTISLPTVDSYNQHQIRVKIVLDRLDKSLPDVLTPLQLSVQDVSGPVREFIYTCTSGPQPPGDYDNSN</sequence>
<feature type="domain" description="RTR1-type" evidence="14">
    <location>
        <begin position="1"/>
        <end position="30"/>
    </location>
</feature>
<evidence type="ECO:0000313" key="15">
    <source>
        <dbReference type="EMBL" id="GFO36553.1"/>
    </source>
</evidence>
<dbReference type="EC" id="3.1.3.16" evidence="3"/>
<keyword evidence="16" id="KW-1185">Reference proteome</keyword>
<evidence type="ECO:0000256" key="6">
    <source>
        <dbReference type="ARBA" id="ARBA00022801"/>
    </source>
</evidence>